<evidence type="ECO:0000313" key="3">
    <source>
        <dbReference type="EMBL" id="SIS96300.1"/>
    </source>
</evidence>
<dbReference type="InterPro" id="IPR027417">
    <property type="entry name" value="P-loop_NTPase"/>
</dbReference>
<dbReference type="SMART" id="SM00382">
    <property type="entry name" value="AAA"/>
    <property type="match status" value="1"/>
</dbReference>
<proteinExistence type="inferred from homology"/>
<dbReference type="InterPro" id="IPR050764">
    <property type="entry name" value="CbbQ/NirQ/NorQ/GpvN"/>
</dbReference>
<reference evidence="4" key="1">
    <citation type="submission" date="2017-01" db="EMBL/GenBank/DDBJ databases">
        <authorList>
            <person name="Varghese N."/>
            <person name="Submissions S."/>
        </authorList>
    </citation>
    <scope>NUCLEOTIDE SEQUENCE [LARGE SCALE GENOMIC DNA]</scope>
    <source>
        <strain evidence="4">DSM 16176</strain>
    </source>
</reference>
<accession>A0A1N7NDC2</accession>
<sequence>MADEGEGRSEAKRPFPRFVADRPHLVEDAETALRLGKHVLLRGPTGSGKTRLAETLAERLELDMESVNCSVDLDMEALLGYRTLGLAEGKTVVEYVEGPVVRAMRLGRMLYIDELNVARPEVLPILHGALDHRRRLTNPLTADVIVAHPNFCVVAAMNEGYAGTSPLNEALLNRFVVFDVPYVQGDALAELIREATPSSTLSDAVVDRFVRLSADLVRASDVGELPPEAASIRALLDACDLCAHMPAMRAVRYAIAGKLSDPREQDLVMEIAASYFGDA</sequence>
<dbReference type="PANTHER" id="PTHR42759:SF1">
    <property type="entry name" value="MAGNESIUM-CHELATASE SUBUNIT CHLD"/>
    <property type="match status" value="1"/>
</dbReference>
<dbReference type="PRINTS" id="PR00300">
    <property type="entry name" value="CLPPROTEASEA"/>
</dbReference>
<evidence type="ECO:0000259" key="2">
    <source>
        <dbReference type="SMART" id="SM00382"/>
    </source>
</evidence>
<dbReference type="OrthoDB" id="9808317at2"/>
<dbReference type="Proteomes" id="UP000186156">
    <property type="component" value="Unassembled WGS sequence"/>
</dbReference>
<dbReference type="STRING" id="252246.SAMN05421799_10834"/>
<feature type="domain" description="AAA+ ATPase" evidence="2">
    <location>
        <begin position="35"/>
        <end position="186"/>
    </location>
</feature>
<dbReference type="PANTHER" id="PTHR42759">
    <property type="entry name" value="MOXR FAMILY PROTEIN"/>
    <property type="match status" value="1"/>
</dbReference>
<dbReference type="CDD" id="cd00009">
    <property type="entry name" value="AAA"/>
    <property type="match status" value="1"/>
</dbReference>
<dbReference type="Gene3D" id="3.40.50.300">
    <property type="entry name" value="P-loop containing nucleotide triphosphate hydrolases"/>
    <property type="match status" value="1"/>
</dbReference>
<dbReference type="InterPro" id="IPR003593">
    <property type="entry name" value="AAA+_ATPase"/>
</dbReference>
<dbReference type="GO" id="GO:0005524">
    <property type="term" value="F:ATP binding"/>
    <property type="evidence" value="ECO:0007669"/>
    <property type="project" value="InterPro"/>
</dbReference>
<organism evidence="3 4">
    <name type="scientific">Alicyclobacillus vulcanalis</name>
    <dbReference type="NCBI Taxonomy" id="252246"/>
    <lineage>
        <taxon>Bacteria</taxon>
        <taxon>Bacillati</taxon>
        <taxon>Bacillota</taxon>
        <taxon>Bacilli</taxon>
        <taxon>Bacillales</taxon>
        <taxon>Alicyclobacillaceae</taxon>
        <taxon>Alicyclobacillus</taxon>
    </lineage>
</organism>
<comment type="similarity">
    <text evidence="1">Belongs to the CbbQ/NirQ/NorQ/GpvN family.</text>
</comment>
<dbReference type="GO" id="GO:0016887">
    <property type="term" value="F:ATP hydrolysis activity"/>
    <property type="evidence" value="ECO:0007669"/>
    <property type="project" value="InterPro"/>
</dbReference>
<evidence type="ECO:0000313" key="4">
    <source>
        <dbReference type="Proteomes" id="UP000186156"/>
    </source>
</evidence>
<dbReference type="InterPro" id="IPR001270">
    <property type="entry name" value="ClpA/B"/>
</dbReference>
<keyword evidence="4" id="KW-1185">Reference proteome</keyword>
<dbReference type="RefSeq" id="WP_076347620.1">
    <property type="nucleotide sequence ID" value="NZ_FTOO01000008.1"/>
</dbReference>
<dbReference type="AlphaFoldDB" id="A0A1N7NDC2"/>
<name>A0A1N7NDC2_9BACL</name>
<dbReference type="Pfam" id="PF07728">
    <property type="entry name" value="AAA_5"/>
    <property type="match status" value="1"/>
</dbReference>
<evidence type="ECO:0000256" key="1">
    <source>
        <dbReference type="ARBA" id="ARBA00009417"/>
    </source>
</evidence>
<dbReference type="SUPFAM" id="SSF52540">
    <property type="entry name" value="P-loop containing nucleoside triphosphate hydrolases"/>
    <property type="match status" value="1"/>
</dbReference>
<dbReference type="EMBL" id="FTOO01000008">
    <property type="protein sequence ID" value="SIS96300.1"/>
    <property type="molecule type" value="Genomic_DNA"/>
</dbReference>
<dbReference type="InterPro" id="IPR011704">
    <property type="entry name" value="ATPase_dyneun-rel_AAA"/>
</dbReference>
<gene>
    <name evidence="3" type="ORF">SAMN05421799_10834</name>
</gene>
<protein>
    <submittedName>
        <fullName evidence="3">AAA domain (Dynein-related subfamily)</fullName>
    </submittedName>
</protein>